<evidence type="ECO:0000256" key="1">
    <source>
        <dbReference type="SAM" id="MobiDB-lite"/>
    </source>
</evidence>
<feature type="region of interest" description="Disordered" evidence="1">
    <location>
        <begin position="72"/>
        <end position="98"/>
    </location>
</feature>
<organism evidence="2 3">
    <name type="scientific">Streptomyces albospinus</name>
    <dbReference type="NCBI Taxonomy" id="285515"/>
    <lineage>
        <taxon>Bacteria</taxon>
        <taxon>Bacillati</taxon>
        <taxon>Actinomycetota</taxon>
        <taxon>Actinomycetes</taxon>
        <taxon>Kitasatosporales</taxon>
        <taxon>Streptomycetaceae</taxon>
        <taxon>Streptomyces</taxon>
    </lineage>
</organism>
<evidence type="ECO:0000313" key="3">
    <source>
        <dbReference type="Proteomes" id="UP000654471"/>
    </source>
</evidence>
<reference evidence="3" key="1">
    <citation type="journal article" date="2019" name="Int. J. Syst. Evol. Microbiol.">
        <title>The Global Catalogue of Microorganisms (GCM) 10K type strain sequencing project: providing services to taxonomists for standard genome sequencing and annotation.</title>
        <authorList>
            <consortium name="The Broad Institute Genomics Platform"/>
            <consortium name="The Broad Institute Genome Sequencing Center for Infectious Disease"/>
            <person name="Wu L."/>
            <person name="Ma J."/>
        </authorList>
    </citation>
    <scope>NUCLEOTIDE SEQUENCE [LARGE SCALE GENOMIC DNA]</scope>
    <source>
        <strain evidence="3">JCM 3399</strain>
    </source>
</reference>
<proteinExistence type="predicted"/>
<dbReference type="EMBL" id="BMRP01000019">
    <property type="protein sequence ID" value="GGU79518.1"/>
    <property type="molecule type" value="Genomic_DNA"/>
</dbReference>
<evidence type="ECO:0000313" key="2">
    <source>
        <dbReference type="EMBL" id="GGU79518.1"/>
    </source>
</evidence>
<dbReference type="Proteomes" id="UP000654471">
    <property type="component" value="Unassembled WGS sequence"/>
</dbReference>
<name>A0ABQ2VEW3_9ACTN</name>
<keyword evidence="3" id="KW-1185">Reference proteome</keyword>
<comment type="caution">
    <text evidence="2">The sequence shown here is derived from an EMBL/GenBank/DDBJ whole genome shotgun (WGS) entry which is preliminary data.</text>
</comment>
<sequence length="158" mass="16854">MAASLPWATNPTSAVAFDGADLVLDDAHELEGAQEQADVECHPLGAEGERAQQWPLSIPGGEPAWVEAGRCLRLSPPQPRPGPPRRGDLAPYGDPHHYAHSAHPSVRWNYLPALERHLGEPHFTPDSLVLGPGSAARRHFTALQDAAPASVPRPAPAT</sequence>
<gene>
    <name evidence="2" type="ORF">GCM10010211_51930</name>
</gene>
<protein>
    <submittedName>
        <fullName evidence="2">Uncharacterized protein</fullName>
    </submittedName>
</protein>
<accession>A0ABQ2VEW3</accession>